<keyword evidence="2" id="KW-1185">Reference proteome</keyword>
<dbReference type="InterPro" id="IPR055604">
    <property type="entry name" value="DUF7180"/>
</dbReference>
<dbReference type="Proteomes" id="UP000281966">
    <property type="component" value="Segment"/>
</dbReference>
<sequence>MITINLSEKQAYQVMRYISGFGMEGAMGEVADQICRQLTPAPTRAAETAAWRNEAGYIQKAIEDWKRINETMEESGL</sequence>
<protein>
    <submittedName>
        <fullName evidence="1">Uncharacterized protein</fullName>
    </submittedName>
</protein>
<gene>
    <name evidence="1" type="ORF">SWAN_00039</name>
</gene>
<evidence type="ECO:0000313" key="1">
    <source>
        <dbReference type="EMBL" id="SMH63924.1"/>
    </source>
</evidence>
<dbReference type="EMBL" id="LT841304">
    <property type="protein sequence ID" value="SMH63924.1"/>
    <property type="molecule type" value="Genomic_DNA"/>
</dbReference>
<evidence type="ECO:0000313" key="2">
    <source>
        <dbReference type="Proteomes" id="UP000281966"/>
    </source>
</evidence>
<reference evidence="2" key="1">
    <citation type="submission" date="2017-04" db="EMBL/GenBank/DDBJ databases">
        <authorList>
            <person name="Millard A."/>
            <person name="Redgwell R T."/>
            <person name="Michniewski S."/>
        </authorList>
    </citation>
    <scope>NUCLEOTIDE SEQUENCE [LARGE SCALE GENOMIC DNA]</scope>
</reference>
<accession>A0A1X7QHC9</accession>
<organism evidence="1 2">
    <name type="scientific">Escherichia phage vB_EcoS_swan01</name>
    <dbReference type="NCBI Taxonomy" id="2496549"/>
    <lineage>
        <taxon>Viruses</taxon>
        <taxon>Duplodnaviria</taxon>
        <taxon>Heunggongvirae</taxon>
        <taxon>Uroviricota</taxon>
        <taxon>Caudoviricetes</taxon>
        <taxon>Drexlerviridae</taxon>
        <taxon>Tempevirinae</taxon>
        <taxon>Warwickvirus</taxon>
        <taxon>Warwickvirus ityhuna</taxon>
        <taxon>Warwickvirus swan01</taxon>
    </lineage>
</organism>
<dbReference type="Pfam" id="PF23805">
    <property type="entry name" value="DUF7180"/>
    <property type="match status" value="1"/>
</dbReference>
<name>A0A1X7QHC9_9CAUD</name>
<proteinExistence type="predicted"/>